<proteinExistence type="predicted"/>
<dbReference type="GO" id="GO:0016746">
    <property type="term" value="F:acyltransferase activity"/>
    <property type="evidence" value="ECO:0007669"/>
    <property type="project" value="UniProtKB-KW"/>
</dbReference>
<dbReference type="Gene3D" id="3.40.630.30">
    <property type="match status" value="1"/>
</dbReference>
<reference evidence="3" key="1">
    <citation type="journal article" date="2019" name="Int. J. Syst. Evol. Microbiol.">
        <title>The Global Catalogue of Microorganisms (GCM) 10K type strain sequencing project: providing services to taxonomists for standard genome sequencing and annotation.</title>
        <authorList>
            <consortium name="The Broad Institute Genomics Platform"/>
            <consortium name="The Broad Institute Genome Sequencing Center for Infectious Disease"/>
            <person name="Wu L."/>
            <person name="Ma J."/>
        </authorList>
    </citation>
    <scope>NUCLEOTIDE SEQUENCE [LARGE SCALE GENOMIC DNA]</scope>
    <source>
        <strain evidence="3">CCUG 55609</strain>
    </source>
</reference>
<dbReference type="Proteomes" id="UP001597173">
    <property type="component" value="Unassembled WGS sequence"/>
</dbReference>
<dbReference type="EMBL" id="JBHTNF010000001">
    <property type="protein sequence ID" value="MFD1326685.1"/>
    <property type="molecule type" value="Genomic_DNA"/>
</dbReference>
<dbReference type="CDD" id="cd04301">
    <property type="entry name" value="NAT_SF"/>
    <property type="match status" value="1"/>
</dbReference>
<evidence type="ECO:0000313" key="3">
    <source>
        <dbReference type="Proteomes" id="UP001597173"/>
    </source>
</evidence>
<dbReference type="InterPro" id="IPR016181">
    <property type="entry name" value="Acyl_CoA_acyltransferase"/>
</dbReference>
<keyword evidence="3" id="KW-1185">Reference proteome</keyword>
<dbReference type="PROSITE" id="PS51186">
    <property type="entry name" value="GNAT"/>
    <property type="match status" value="1"/>
</dbReference>
<dbReference type="PANTHER" id="PTHR43617:SF2">
    <property type="entry name" value="UPF0039 PROTEIN SLL0451"/>
    <property type="match status" value="1"/>
</dbReference>
<accession>A0ABW3YTE7</accession>
<sequence>MIIRDETAADVDAIRALTAVAFADMPYSDGSEPAIIDRLREAGALTLSLVAGDQGQVVGHVAFSPVTIVGEAEGWYGLGPISVLPACQGQGIGSALVIEGLKRLRGLDAKGCVLAGNPAYYGRFGFSVDPAFTCAGIPPEYFMRLAFSSVYAGGTVAYHPAFYG</sequence>
<keyword evidence="2" id="KW-0808">Transferase</keyword>
<evidence type="ECO:0000259" key="1">
    <source>
        <dbReference type="PROSITE" id="PS51186"/>
    </source>
</evidence>
<dbReference type="PANTHER" id="PTHR43617">
    <property type="entry name" value="L-AMINO ACID N-ACETYLTRANSFERASE"/>
    <property type="match status" value="1"/>
</dbReference>
<dbReference type="RefSeq" id="WP_374838262.1">
    <property type="nucleotide sequence ID" value="NZ_JBHEEW010000006.1"/>
</dbReference>
<keyword evidence="2" id="KW-0012">Acyltransferase</keyword>
<comment type="caution">
    <text evidence="2">The sequence shown here is derived from an EMBL/GenBank/DDBJ whole genome shotgun (WGS) entry which is preliminary data.</text>
</comment>
<dbReference type="InterPro" id="IPR050276">
    <property type="entry name" value="MshD_Acetyltransferase"/>
</dbReference>
<organism evidence="2 3">
    <name type="scientific">Mycoplana ramosa</name>
    <name type="common">Mycoplana bullata</name>
    <dbReference type="NCBI Taxonomy" id="40837"/>
    <lineage>
        <taxon>Bacteria</taxon>
        <taxon>Pseudomonadati</taxon>
        <taxon>Pseudomonadota</taxon>
        <taxon>Alphaproteobacteria</taxon>
        <taxon>Hyphomicrobiales</taxon>
        <taxon>Rhizobiaceae</taxon>
        <taxon>Mycoplana</taxon>
    </lineage>
</organism>
<dbReference type="SUPFAM" id="SSF55729">
    <property type="entry name" value="Acyl-CoA N-acyltransferases (Nat)"/>
    <property type="match status" value="1"/>
</dbReference>
<protein>
    <submittedName>
        <fullName evidence="2">GNAT family N-acetyltransferase</fullName>
        <ecNumber evidence="2">2.3.-.-</ecNumber>
    </submittedName>
</protein>
<dbReference type="EC" id="2.3.-.-" evidence="2"/>
<evidence type="ECO:0000313" key="2">
    <source>
        <dbReference type="EMBL" id="MFD1326685.1"/>
    </source>
</evidence>
<name>A0ABW3YTE7_MYCRA</name>
<dbReference type="InterPro" id="IPR000182">
    <property type="entry name" value="GNAT_dom"/>
</dbReference>
<feature type="domain" description="N-acetyltransferase" evidence="1">
    <location>
        <begin position="1"/>
        <end position="148"/>
    </location>
</feature>
<gene>
    <name evidence="2" type="ORF">ACFQ33_02060</name>
</gene>
<dbReference type="Pfam" id="PF00583">
    <property type="entry name" value="Acetyltransf_1"/>
    <property type="match status" value="1"/>
</dbReference>